<dbReference type="SUPFAM" id="SSF52317">
    <property type="entry name" value="Class I glutamine amidotransferase-like"/>
    <property type="match status" value="1"/>
</dbReference>
<evidence type="ECO:0000313" key="3">
    <source>
        <dbReference type="Proteomes" id="UP000658720"/>
    </source>
</evidence>
<dbReference type="InterPro" id="IPR017926">
    <property type="entry name" value="GATASE"/>
</dbReference>
<dbReference type="Pfam" id="PF00117">
    <property type="entry name" value="GATase"/>
    <property type="match status" value="1"/>
</dbReference>
<dbReference type="PANTHER" id="PTHR42695:SF5">
    <property type="entry name" value="GLUTAMINE AMIDOTRANSFERASE YLR126C-RELATED"/>
    <property type="match status" value="1"/>
</dbReference>
<keyword evidence="3" id="KW-1185">Reference proteome</keyword>
<comment type="caution">
    <text evidence="2">The sequence shown here is derived from an EMBL/GenBank/DDBJ whole genome shotgun (WGS) entry which is preliminary data.</text>
</comment>
<dbReference type="PROSITE" id="PS51273">
    <property type="entry name" value="GATASE_TYPE_1"/>
    <property type="match status" value="1"/>
</dbReference>
<reference evidence="2 3" key="1">
    <citation type="submission" date="2020-10" db="EMBL/GenBank/DDBJ databases">
        <authorList>
            <person name="Castelo-Branco R."/>
            <person name="Eusebio N."/>
            <person name="Adriana R."/>
            <person name="Vieira A."/>
            <person name="Brugerolle De Fraissinette N."/>
            <person name="Rezende De Castro R."/>
            <person name="Schneider M.P."/>
            <person name="Vasconcelos V."/>
            <person name="Leao P.N."/>
        </authorList>
    </citation>
    <scope>NUCLEOTIDE SEQUENCE [LARGE SCALE GENOMIC DNA]</scope>
    <source>
        <strain evidence="2 3">LEGE 00031</strain>
    </source>
</reference>
<dbReference type="GO" id="GO:0016787">
    <property type="term" value="F:hydrolase activity"/>
    <property type="evidence" value="ECO:0007669"/>
    <property type="project" value="UniProtKB-KW"/>
</dbReference>
<accession>A0ABR9VQA5</accession>
<proteinExistence type="predicted"/>
<dbReference type="InterPro" id="IPR044992">
    <property type="entry name" value="ChyE-like"/>
</dbReference>
<organism evidence="2 3">
    <name type="scientific">Synechocystis salina LEGE 00031</name>
    <dbReference type="NCBI Taxonomy" id="1828736"/>
    <lineage>
        <taxon>Bacteria</taxon>
        <taxon>Bacillati</taxon>
        <taxon>Cyanobacteriota</taxon>
        <taxon>Cyanophyceae</taxon>
        <taxon>Synechococcales</taxon>
        <taxon>Merismopediaceae</taxon>
        <taxon>Synechocystis</taxon>
    </lineage>
</organism>
<sequence>MQAHFFQHVPFENLGAIEPWLRTKGYSISQTCLFEQSTSPGFPPLATIDLLIVLGGSMSVNDEVEYPWLIEEKAFIRQAIAAGKTILGICLGAQLIANALGAKVYPNAVKEIGWFPITSQSSNTKLDLFQFPPSIEVFHWHGETFDLPPGAELIASSAACQHQAFQIGRSVIGLQCHLETTPTAAQALVDNCAEELIPGPFVQDAATILTADQTRFAPMGAVLVQLLEYLHHQVVSQA</sequence>
<protein>
    <submittedName>
        <fullName evidence="2">Gamma-glutamyl-gamma-aminobutyrate hydrolase family protein</fullName>
    </submittedName>
</protein>
<gene>
    <name evidence="2" type="ORF">IQ217_00870</name>
</gene>
<dbReference type="InterPro" id="IPR029062">
    <property type="entry name" value="Class_I_gatase-like"/>
</dbReference>
<dbReference type="Proteomes" id="UP000658720">
    <property type="component" value="Unassembled WGS sequence"/>
</dbReference>
<dbReference type="PANTHER" id="PTHR42695">
    <property type="entry name" value="GLUTAMINE AMIDOTRANSFERASE YLR126C-RELATED"/>
    <property type="match status" value="1"/>
</dbReference>
<evidence type="ECO:0000259" key="1">
    <source>
        <dbReference type="Pfam" id="PF00117"/>
    </source>
</evidence>
<dbReference type="Gene3D" id="3.40.50.880">
    <property type="match status" value="1"/>
</dbReference>
<feature type="domain" description="Glutamine amidotransferase" evidence="1">
    <location>
        <begin position="45"/>
        <end position="192"/>
    </location>
</feature>
<dbReference type="EMBL" id="JADEVV010000002">
    <property type="protein sequence ID" value="MBE9252426.1"/>
    <property type="molecule type" value="Genomic_DNA"/>
</dbReference>
<name>A0ABR9VQA5_9SYNC</name>
<dbReference type="CDD" id="cd01741">
    <property type="entry name" value="GATase1_1"/>
    <property type="match status" value="1"/>
</dbReference>
<keyword evidence="2" id="KW-0378">Hydrolase</keyword>
<evidence type="ECO:0000313" key="2">
    <source>
        <dbReference type="EMBL" id="MBE9252426.1"/>
    </source>
</evidence>